<accession>A0ABY6UFX4</accession>
<proteinExistence type="predicted"/>
<dbReference type="Pfam" id="PF00172">
    <property type="entry name" value="Zn_clus"/>
    <property type="match status" value="1"/>
</dbReference>
<evidence type="ECO:0000256" key="1">
    <source>
        <dbReference type="ARBA" id="ARBA00004123"/>
    </source>
</evidence>
<feature type="compositionally biased region" description="Polar residues" evidence="3">
    <location>
        <begin position="127"/>
        <end position="153"/>
    </location>
</feature>
<dbReference type="SUPFAM" id="SSF57701">
    <property type="entry name" value="Zn2/Cys6 DNA-binding domain"/>
    <property type="match status" value="1"/>
</dbReference>
<dbReference type="InterPro" id="IPR021858">
    <property type="entry name" value="Fun_TF"/>
</dbReference>
<name>A0ABY6UFX4_BIOOC</name>
<comment type="subcellular location">
    <subcellularLocation>
        <location evidence="1">Nucleus</location>
    </subcellularLocation>
</comment>
<evidence type="ECO:0000256" key="3">
    <source>
        <dbReference type="SAM" id="MobiDB-lite"/>
    </source>
</evidence>
<dbReference type="EMBL" id="CABFNS010000812">
    <property type="protein sequence ID" value="VUC29896.1"/>
    <property type="molecule type" value="Genomic_DNA"/>
</dbReference>
<keyword evidence="2" id="KW-0539">Nucleus</keyword>
<dbReference type="PROSITE" id="PS00463">
    <property type="entry name" value="ZN2_CY6_FUNGAL_1"/>
    <property type="match status" value="1"/>
</dbReference>
<dbReference type="SMART" id="SM00066">
    <property type="entry name" value="GAL4"/>
    <property type="match status" value="1"/>
</dbReference>
<dbReference type="PANTHER" id="PTHR37534:SF26">
    <property type="entry name" value="TRANSCRIPTION FACTOR, PUTATIVE-RELATED"/>
    <property type="match status" value="1"/>
</dbReference>
<dbReference type="CDD" id="cd00067">
    <property type="entry name" value="GAL4"/>
    <property type="match status" value="1"/>
</dbReference>
<feature type="domain" description="Zn(2)-C6 fungal-type" evidence="4">
    <location>
        <begin position="9"/>
        <end position="37"/>
    </location>
</feature>
<dbReference type="PROSITE" id="PS50048">
    <property type="entry name" value="ZN2_CY6_FUNGAL_2"/>
    <property type="match status" value="1"/>
</dbReference>
<evidence type="ECO:0000313" key="6">
    <source>
        <dbReference type="Proteomes" id="UP000766486"/>
    </source>
</evidence>
<evidence type="ECO:0000313" key="5">
    <source>
        <dbReference type="EMBL" id="VUC29896.1"/>
    </source>
</evidence>
<sequence length="579" mass="64636">MKTRSRATGCWTCRIRHVKCGSETPSCRECSSRHTECHGYGPQPIWMDGGHLEAAERSRIRAAIKKNFRRIRKEQNQARRQPPAFPSHRQAVGETRRAEESLAGQDPQPRLAPPTTSVPVSPITPSNCSTSVSYNENRTYSTAPTPRSVTQSPAAPDSGTLFRPALDANANILNVDAYEAGLLMHYFDHVFPWQFPYHNSHSRTGNRGWLLQLLTKRGPLYHAAIGLSSLHQSATRGMDENYLQNQKVFDHHSTALQELCEFLRSEKATEFHQDEQLLTEFLACSIMLLSFEVLRGGRSNWQPHLNAVLGTIKSTSPASFIATEENKPESLDSLPKAITRVSNNVASSGLEFLYANALWFDIFACVSTGDTPVLHYRSWLAIGQFKMQDVMGCHNWALALIGDITHLRKWKDDMDRQGLLSARELVNKGQAIESELEEKISLLCSTNDETCSKSHTIWITHIFALAALVQVHTVVSGPLPSLPEIQSTVQRAIDLLTSKPKNCSLQGIVWPLCVIGCMAEPRPQFFFENLISGMATEYRKLGNSSTVLQIMKGCWALQQNGRKDCTSAMSELNIHALLV</sequence>
<dbReference type="InterPro" id="IPR036864">
    <property type="entry name" value="Zn2-C6_fun-type_DNA-bd_sf"/>
</dbReference>
<keyword evidence="6" id="KW-1185">Reference proteome</keyword>
<dbReference type="InterPro" id="IPR001138">
    <property type="entry name" value="Zn2Cys6_DnaBD"/>
</dbReference>
<evidence type="ECO:0000256" key="2">
    <source>
        <dbReference type="ARBA" id="ARBA00023242"/>
    </source>
</evidence>
<gene>
    <name evidence="5" type="ORF">CLO192961_LOCUS273218</name>
</gene>
<comment type="caution">
    <text evidence="5">The sequence shown here is derived from an EMBL/GenBank/DDBJ whole genome shotgun (WGS) entry which is preliminary data.</text>
</comment>
<organism evidence="5 6">
    <name type="scientific">Bionectria ochroleuca</name>
    <name type="common">Gliocladium roseum</name>
    <dbReference type="NCBI Taxonomy" id="29856"/>
    <lineage>
        <taxon>Eukaryota</taxon>
        <taxon>Fungi</taxon>
        <taxon>Dikarya</taxon>
        <taxon>Ascomycota</taxon>
        <taxon>Pezizomycotina</taxon>
        <taxon>Sordariomycetes</taxon>
        <taxon>Hypocreomycetidae</taxon>
        <taxon>Hypocreales</taxon>
        <taxon>Bionectriaceae</taxon>
        <taxon>Clonostachys</taxon>
    </lineage>
</organism>
<feature type="compositionally biased region" description="Low complexity" evidence="3">
    <location>
        <begin position="113"/>
        <end position="126"/>
    </location>
</feature>
<dbReference type="Proteomes" id="UP000766486">
    <property type="component" value="Unassembled WGS sequence"/>
</dbReference>
<protein>
    <recommendedName>
        <fullName evidence="4">Zn(2)-C6 fungal-type domain-containing protein</fullName>
    </recommendedName>
</protein>
<dbReference type="Pfam" id="PF11951">
    <property type="entry name" value="Fungal_trans_2"/>
    <property type="match status" value="1"/>
</dbReference>
<evidence type="ECO:0000259" key="4">
    <source>
        <dbReference type="PROSITE" id="PS50048"/>
    </source>
</evidence>
<dbReference type="Gene3D" id="4.10.240.10">
    <property type="entry name" value="Zn(2)-C6 fungal-type DNA-binding domain"/>
    <property type="match status" value="1"/>
</dbReference>
<feature type="region of interest" description="Disordered" evidence="3">
    <location>
        <begin position="74"/>
        <end position="157"/>
    </location>
</feature>
<dbReference type="PANTHER" id="PTHR37534">
    <property type="entry name" value="TRANSCRIPTIONAL ACTIVATOR PROTEIN UGA3"/>
    <property type="match status" value="1"/>
</dbReference>
<reference evidence="5 6" key="1">
    <citation type="submission" date="2019-06" db="EMBL/GenBank/DDBJ databases">
        <authorList>
            <person name="Broberg M."/>
        </authorList>
    </citation>
    <scope>NUCLEOTIDE SEQUENCE [LARGE SCALE GENOMIC DNA]</scope>
</reference>